<accession>A0ABU3Q0X5</accession>
<dbReference type="SUPFAM" id="SSF69118">
    <property type="entry name" value="AhpD-like"/>
    <property type="match status" value="1"/>
</dbReference>
<dbReference type="PANTHER" id="PTHR34846:SF10">
    <property type="entry name" value="CYTOPLASMIC PROTEIN"/>
    <property type="match status" value="1"/>
</dbReference>
<protein>
    <submittedName>
        <fullName evidence="2">Carboxymuconolactone decarboxylase family protein</fullName>
    </submittedName>
</protein>
<organism evidence="2 3">
    <name type="scientific">Nocardioides imazamoxiresistens</name>
    <dbReference type="NCBI Taxonomy" id="3231893"/>
    <lineage>
        <taxon>Bacteria</taxon>
        <taxon>Bacillati</taxon>
        <taxon>Actinomycetota</taxon>
        <taxon>Actinomycetes</taxon>
        <taxon>Propionibacteriales</taxon>
        <taxon>Nocardioidaceae</taxon>
        <taxon>Nocardioides</taxon>
    </lineage>
</organism>
<name>A0ABU3Q0X5_9ACTN</name>
<gene>
    <name evidence="2" type="ORF">RDV89_18895</name>
</gene>
<proteinExistence type="predicted"/>
<dbReference type="Proteomes" id="UP001268542">
    <property type="component" value="Unassembled WGS sequence"/>
</dbReference>
<evidence type="ECO:0000259" key="1">
    <source>
        <dbReference type="Pfam" id="PF02627"/>
    </source>
</evidence>
<dbReference type="InterPro" id="IPR003779">
    <property type="entry name" value="CMD-like"/>
</dbReference>
<dbReference type="PANTHER" id="PTHR34846">
    <property type="entry name" value="4-CARBOXYMUCONOLACTONE DECARBOXYLASE FAMILY PROTEIN (AFU_ORTHOLOGUE AFUA_6G11590)"/>
    <property type="match status" value="1"/>
</dbReference>
<evidence type="ECO:0000313" key="3">
    <source>
        <dbReference type="Proteomes" id="UP001268542"/>
    </source>
</evidence>
<reference evidence="2 3" key="1">
    <citation type="submission" date="2023-08" db="EMBL/GenBank/DDBJ databases">
        <title>Nocardioides seae sp. nov., a bacterium isolated from a soil.</title>
        <authorList>
            <person name="Wang X."/>
        </authorList>
    </citation>
    <scope>NUCLEOTIDE SEQUENCE [LARGE SCALE GENOMIC DNA]</scope>
    <source>
        <strain evidence="2 3">YZH12</strain>
    </source>
</reference>
<dbReference type="InterPro" id="IPR029032">
    <property type="entry name" value="AhpD-like"/>
</dbReference>
<feature type="domain" description="Carboxymuconolactone decarboxylase-like" evidence="1">
    <location>
        <begin position="36"/>
        <end position="113"/>
    </location>
</feature>
<keyword evidence="3" id="KW-1185">Reference proteome</keyword>
<dbReference type="Gene3D" id="1.20.1290.10">
    <property type="entry name" value="AhpD-like"/>
    <property type="match status" value="1"/>
</dbReference>
<evidence type="ECO:0000313" key="2">
    <source>
        <dbReference type="EMBL" id="MDT9595163.1"/>
    </source>
</evidence>
<dbReference type="EMBL" id="JAVYII010000010">
    <property type="protein sequence ID" value="MDT9595163.1"/>
    <property type="molecule type" value="Genomic_DNA"/>
</dbReference>
<dbReference type="Pfam" id="PF02627">
    <property type="entry name" value="CMD"/>
    <property type="match status" value="1"/>
</dbReference>
<comment type="caution">
    <text evidence="2">The sequence shown here is derived from an EMBL/GenBank/DDBJ whole genome shotgun (WGS) entry which is preliminary data.</text>
</comment>
<sequence length="183" mass="19988">MSRIPPAAPSQFTPLFGAEAPLRQQVYAQAPAIAGPYLAFMKALRENSVLPRRLVELVRLRVSFHNQCRSCMAIRYADGIEDGITEDLVCSLEKPAEAPDLTPAEKAALAYADLMATDHLAVTDATFAELAEQQLMDLCFQVATFVGYGRMGSALAMTDDLPEEYSEADAVLAPWRQTPHSVV</sequence>
<dbReference type="RefSeq" id="WP_315735641.1">
    <property type="nucleotide sequence ID" value="NZ_JAVYII010000010.1"/>
</dbReference>